<evidence type="ECO:0000256" key="4">
    <source>
        <dbReference type="ARBA" id="ARBA00022598"/>
    </source>
</evidence>
<dbReference type="InterPro" id="IPR036615">
    <property type="entry name" value="Mur_ligase_C_dom_sf"/>
</dbReference>
<feature type="region of interest" description="Disordered" evidence="8">
    <location>
        <begin position="296"/>
        <end position="318"/>
    </location>
</feature>
<dbReference type="GO" id="GO:0071555">
    <property type="term" value="P:cell wall organization"/>
    <property type="evidence" value="ECO:0007669"/>
    <property type="project" value="UniProtKB-KW"/>
</dbReference>
<evidence type="ECO:0000256" key="5">
    <source>
        <dbReference type="ARBA" id="ARBA00022741"/>
    </source>
</evidence>
<comment type="function">
    <text evidence="7">Cell wall formation. Catalyzes the addition of glutamate to the nucleotide precursor UDP-N-acetylmuramoyl-L-alanine (UMA).</text>
</comment>
<comment type="pathway">
    <text evidence="2 7">Cell wall biogenesis; peptidoglycan biosynthesis.</text>
</comment>
<evidence type="ECO:0000259" key="9">
    <source>
        <dbReference type="Pfam" id="PF02875"/>
    </source>
</evidence>
<keyword evidence="5 7" id="KW-0547">Nucleotide-binding</keyword>
<evidence type="ECO:0000313" key="11">
    <source>
        <dbReference type="EMBL" id="RAV32262.1"/>
    </source>
</evidence>
<dbReference type="InterPro" id="IPR036565">
    <property type="entry name" value="Mur-like_cat_sf"/>
</dbReference>
<comment type="catalytic activity">
    <reaction evidence="7">
        <text>UDP-N-acetyl-alpha-D-muramoyl-L-alanine + D-glutamate + ATP = UDP-N-acetyl-alpha-D-muramoyl-L-alanyl-D-glutamate + ADP + phosphate + H(+)</text>
        <dbReference type="Rhea" id="RHEA:16429"/>
        <dbReference type="ChEBI" id="CHEBI:15378"/>
        <dbReference type="ChEBI" id="CHEBI:29986"/>
        <dbReference type="ChEBI" id="CHEBI:30616"/>
        <dbReference type="ChEBI" id="CHEBI:43474"/>
        <dbReference type="ChEBI" id="CHEBI:83898"/>
        <dbReference type="ChEBI" id="CHEBI:83900"/>
        <dbReference type="ChEBI" id="CHEBI:456216"/>
        <dbReference type="EC" id="6.3.2.9"/>
    </reaction>
</comment>
<evidence type="ECO:0000256" key="7">
    <source>
        <dbReference type="HAMAP-Rule" id="MF_00639"/>
    </source>
</evidence>
<keyword evidence="4 7" id="KW-0436">Ligase</keyword>
<dbReference type="PANTHER" id="PTHR43692">
    <property type="entry name" value="UDP-N-ACETYLMURAMOYLALANINE--D-GLUTAMATE LIGASE"/>
    <property type="match status" value="1"/>
</dbReference>
<keyword evidence="7" id="KW-0132">Cell division</keyword>
<dbReference type="Gene3D" id="3.40.50.720">
    <property type="entry name" value="NAD(P)-binding Rossmann-like Domain"/>
    <property type="match status" value="1"/>
</dbReference>
<evidence type="ECO:0000313" key="12">
    <source>
        <dbReference type="Proteomes" id="UP000251577"/>
    </source>
</evidence>
<gene>
    <name evidence="7 11" type="primary">murD</name>
    <name evidence="11" type="ORF">DLJ54_04100</name>
</gene>
<keyword evidence="6 7" id="KW-0067">ATP-binding</keyword>
<feature type="domain" description="Mur ligase C-terminal" evidence="9">
    <location>
        <begin position="380"/>
        <end position="499"/>
    </location>
</feature>
<dbReference type="Pfam" id="PF02875">
    <property type="entry name" value="Mur_ligase_C"/>
    <property type="match status" value="1"/>
</dbReference>
<name>A0A364V6I8_9CORY</name>
<reference evidence="11 12" key="1">
    <citation type="journal article" date="2018" name="Syst. Appl. Microbiol.">
        <title>Corynebacterium heidelbergense sp. nov., isolated from the preen glands of Egyptian geese (Alopochen aegyptiacus).</title>
        <authorList>
            <person name="Braun M.S."/>
            <person name="Wang E."/>
            <person name="Zimmermann S."/>
            <person name="Wink M."/>
        </authorList>
    </citation>
    <scope>NUCLEOTIDE SEQUENCE [LARGE SCALE GENOMIC DNA]</scope>
    <source>
        <strain evidence="11 12">647</strain>
    </source>
</reference>
<comment type="subcellular location">
    <subcellularLocation>
        <location evidence="1 7">Cytoplasm</location>
    </subcellularLocation>
</comment>
<evidence type="ECO:0000256" key="2">
    <source>
        <dbReference type="ARBA" id="ARBA00004752"/>
    </source>
</evidence>
<dbReference type="Gene3D" id="3.40.1190.10">
    <property type="entry name" value="Mur-like, catalytic domain"/>
    <property type="match status" value="1"/>
</dbReference>
<feature type="region of interest" description="Disordered" evidence="8">
    <location>
        <begin position="527"/>
        <end position="551"/>
    </location>
</feature>
<organism evidence="11 12">
    <name type="scientific">Corynebacterium heidelbergense</name>
    <dbReference type="NCBI Taxonomy" id="2055947"/>
    <lineage>
        <taxon>Bacteria</taxon>
        <taxon>Bacillati</taxon>
        <taxon>Actinomycetota</taxon>
        <taxon>Actinomycetes</taxon>
        <taxon>Mycobacteriales</taxon>
        <taxon>Corynebacteriaceae</taxon>
        <taxon>Corynebacterium</taxon>
    </lineage>
</organism>
<dbReference type="GO" id="GO:0005737">
    <property type="term" value="C:cytoplasm"/>
    <property type="evidence" value="ECO:0007669"/>
    <property type="project" value="UniProtKB-SubCell"/>
</dbReference>
<keyword evidence="12" id="KW-1185">Reference proteome</keyword>
<evidence type="ECO:0000256" key="8">
    <source>
        <dbReference type="SAM" id="MobiDB-lite"/>
    </source>
</evidence>
<proteinExistence type="inferred from homology"/>
<evidence type="ECO:0000256" key="3">
    <source>
        <dbReference type="ARBA" id="ARBA00022490"/>
    </source>
</evidence>
<dbReference type="InterPro" id="IPR005762">
    <property type="entry name" value="MurD"/>
</dbReference>
<comment type="caution">
    <text evidence="11">The sequence shown here is derived from an EMBL/GenBank/DDBJ whole genome shotgun (WGS) entry which is preliminary data.</text>
</comment>
<dbReference type="SUPFAM" id="SSF53623">
    <property type="entry name" value="MurD-like peptide ligases, catalytic domain"/>
    <property type="match status" value="1"/>
</dbReference>
<feature type="compositionally biased region" description="Polar residues" evidence="8">
    <location>
        <begin position="535"/>
        <end position="551"/>
    </location>
</feature>
<evidence type="ECO:0000259" key="10">
    <source>
        <dbReference type="Pfam" id="PF08245"/>
    </source>
</evidence>
<dbReference type="Gene3D" id="3.90.190.20">
    <property type="entry name" value="Mur ligase, C-terminal domain"/>
    <property type="match status" value="1"/>
</dbReference>
<keyword evidence="7" id="KW-0131">Cell cycle</keyword>
<keyword evidence="7" id="KW-0961">Cell wall biogenesis/degradation</keyword>
<dbReference type="Pfam" id="PF08245">
    <property type="entry name" value="Mur_ligase_M"/>
    <property type="match status" value="1"/>
</dbReference>
<dbReference type="RefSeq" id="WP_113630550.1">
    <property type="nucleotide sequence ID" value="NZ_QHCV01000030.1"/>
</dbReference>
<protein>
    <recommendedName>
        <fullName evidence="7">UDP-N-acetylmuramoylalanine--D-glutamate ligase</fullName>
        <ecNumber evidence="7">6.3.2.9</ecNumber>
    </recommendedName>
    <alternativeName>
        <fullName evidence="7">D-glutamic acid-adding enzyme</fullName>
    </alternativeName>
    <alternativeName>
        <fullName evidence="7">UDP-N-acetylmuramoyl-L-alanyl-D-glutamate synthetase</fullName>
    </alternativeName>
</protein>
<keyword evidence="7" id="KW-0133">Cell shape</keyword>
<dbReference type="InterPro" id="IPR013221">
    <property type="entry name" value="Mur_ligase_cen"/>
</dbReference>
<keyword evidence="7" id="KW-0573">Peptidoglycan synthesis</keyword>
<comment type="similarity">
    <text evidence="7">Belongs to the MurCDEF family.</text>
</comment>
<dbReference type="InterPro" id="IPR004101">
    <property type="entry name" value="Mur_ligase_C"/>
</dbReference>
<dbReference type="PANTHER" id="PTHR43692:SF1">
    <property type="entry name" value="UDP-N-ACETYLMURAMOYLALANINE--D-GLUTAMATE LIGASE"/>
    <property type="match status" value="1"/>
</dbReference>
<dbReference type="SUPFAM" id="SSF51984">
    <property type="entry name" value="MurCD N-terminal domain"/>
    <property type="match status" value="1"/>
</dbReference>
<dbReference type="SUPFAM" id="SSF53244">
    <property type="entry name" value="MurD-like peptide ligases, peptide-binding domain"/>
    <property type="match status" value="1"/>
</dbReference>
<keyword evidence="3 7" id="KW-0963">Cytoplasm</keyword>
<feature type="domain" description="Mur ligase central" evidence="10">
    <location>
        <begin position="132"/>
        <end position="227"/>
    </location>
</feature>
<dbReference type="EMBL" id="QHCV01000030">
    <property type="protein sequence ID" value="RAV32262.1"/>
    <property type="molecule type" value="Genomic_DNA"/>
</dbReference>
<dbReference type="AlphaFoldDB" id="A0A364V6I8"/>
<dbReference type="GO" id="GO:0009252">
    <property type="term" value="P:peptidoglycan biosynthetic process"/>
    <property type="evidence" value="ECO:0007669"/>
    <property type="project" value="UniProtKB-UniRule"/>
</dbReference>
<sequence length="551" mass="56433">MVNTVDSTPQTPTLDTLRHGRIMVAGAGVAGQGVIAMLGALHRADGAQGSVVIVDDASPRADLTVSQAIELFAADSGGHGIALVITSPGWRPDSPLFAAAAAAGVPIIGDIEAAWVADREGGFGPSKTWLAVTGTNGKTTTTAMLNQMCLADGRSSAAVGNIGKPPGTALAEDAPGRRTDVLAAEVSSFQLHWAENFAPTAGCVLNLAEDHLDWHGSFAGYAADKMVALRGEHAVLPADEAEVLAFALPGGGPAEWLAPRVHAFSTADPRVVLEGPVGQAISLESVVGVAEGRLTEWRRREGPTGTGGTDAEGAPEEGEGLAEAAGARWLRTDLAPAAGISPAGPAGLADAAAAAALARCIGVAPASIAEALSTFRVQAHRGQVVARIHGVDWVDNSKATNPHAARAALAGQRNVVWVAGGQLKGASVAELIAEISPALRGAVVLGADRDDICADLNRLAPDVPVVRVDETDPHRAMETVVRAAHDMSRAGDRVILAPAAASLDMYTGMGQRGDLFAHYANNLAAKDLAAEDRPQSQPHHNATTPTPRQKG</sequence>
<accession>A0A364V6I8</accession>
<dbReference type="EC" id="6.3.2.9" evidence="7"/>
<dbReference type="GO" id="GO:0051301">
    <property type="term" value="P:cell division"/>
    <property type="evidence" value="ECO:0007669"/>
    <property type="project" value="UniProtKB-KW"/>
</dbReference>
<evidence type="ECO:0000256" key="6">
    <source>
        <dbReference type="ARBA" id="ARBA00022840"/>
    </source>
</evidence>
<dbReference type="GO" id="GO:0005524">
    <property type="term" value="F:ATP binding"/>
    <property type="evidence" value="ECO:0007669"/>
    <property type="project" value="UniProtKB-UniRule"/>
</dbReference>
<dbReference type="UniPathway" id="UPA00219"/>
<feature type="binding site" evidence="7">
    <location>
        <begin position="134"/>
        <end position="140"/>
    </location>
    <ligand>
        <name>ATP</name>
        <dbReference type="ChEBI" id="CHEBI:30616"/>
    </ligand>
</feature>
<dbReference type="Proteomes" id="UP000251577">
    <property type="component" value="Unassembled WGS sequence"/>
</dbReference>
<evidence type="ECO:0000256" key="1">
    <source>
        <dbReference type="ARBA" id="ARBA00004496"/>
    </source>
</evidence>
<dbReference type="HAMAP" id="MF_00639">
    <property type="entry name" value="MurD"/>
    <property type="match status" value="1"/>
</dbReference>
<dbReference type="GO" id="GO:0008360">
    <property type="term" value="P:regulation of cell shape"/>
    <property type="evidence" value="ECO:0007669"/>
    <property type="project" value="UniProtKB-KW"/>
</dbReference>
<dbReference type="GO" id="GO:0008764">
    <property type="term" value="F:UDP-N-acetylmuramoylalanine-D-glutamate ligase activity"/>
    <property type="evidence" value="ECO:0007669"/>
    <property type="project" value="UniProtKB-UniRule"/>
</dbReference>